<gene>
    <name evidence="2" type="ordered locus">RC1_1139</name>
</gene>
<reference evidence="2 3" key="1">
    <citation type="journal article" date="2010" name="BMC Genomics">
        <title>Metabolic flexibility revealed in the genome of the cyst-forming alpha-1 proteobacterium Rhodospirillum centenum.</title>
        <authorList>
            <person name="Lu Y.K."/>
            <person name="Marden J."/>
            <person name="Han M."/>
            <person name="Swingley W.D."/>
            <person name="Mastrian S.D."/>
            <person name="Chowdhury S.R."/>
            <person name="Hao J."/>
            <person name="Helmy T."/>
            <person name="Kim S."/>
            <person name="Kurdoglu A.A."/>
            <person name="Matthies H.J."/>
            <person name="Rollo D."/>
            <person name="Stothard P."/>
            <person name="Blankenship R.E."/>
            <person name="Bauer C.E."/>
            <person name="Touchman J.W."/>
        </authorList>
    </citation>
    <scope>NUCLEOTIDE SEQUENCE [LARGE SCALE GENOMIC DNA]</scope>
    <source>
        <strain evidence="3">ATCC 51521 / SW</strain>
    </source>
</reference>
<accession>B6IMH6</accession>
<sequence>MALQFPKYERHVLSAEIRSTLNRVLHLTVQAAKRYHKKTTLQDLDIEVEFLRALVRKARRLGYITPNRYEVWSRHIDEIGRMVGGWIRSVSGDSR</sequence>
<dbReference type="EMBL" id="CP000613">
    <property type="protein sequence ID" value="ACI98555.1"/>
    <property type="molecule type" value="Genomic_DNA"/>
</dbReference>
<name>B6IMH6_RHOCS</name>
<dbReference type="HOGENOM" id="CLU_144676_2_0_5"/>
<protein>
    <recommendedName>
        <fullName evidence="1">bAvd-like domain-containing protein</fullName>
    </recommendedName>
</protein>
<evidence type="ECO:0000259" key="1">
    <source>
        <dbReference type="Pfam" id="PF22296"/>
    </source>
</evidence>
<dbReference type="SUPFAM" id="SSF158446">
    <property type="entry name" value="IVS-encoded protein-like"/>
    <property type="match status" value="1"/>
</dbReference>
<dbReference type="STRING" id="414684.RC1_1139"/>
<proteinExistence type="predicted"/>
<dbReference type="Pfam" id="PF22296">
    <property type="entry name" value="bAvd"/>
    <property type="match status" value="1"/>
</dbReference>
<dbReference type="InterPro" id="IPR055360">
    <property type="entry name" value="bAvd"/>
</dbReference>
<dbReference type="Gene3D" id="1.20.1440.60">
    <property type="entry name" value="23S rRNA-intervening sequence"/>
    <property type="match status" value="1"/>
</dbReference>
<dbReference type="KEGG" id="rce:RC1_1139"/>
<dbReference type="InterPro" id="IPR036583">
    <property type="entry name" value="23S_rRNA_IVS_sf"/>
</dbReference>
<dbReference type="CDD" id="cd16376">
    <property type="entry name" value="Avd_like"/>
    <property type="match status" value="1"/>
</dbReference>
<evidence type="ECO:0000313" key="3">
    <source>
        <dbReference type="Proteomes" id="UP000001591"/>
    </source>
</evidence>
<dbReference type="AlphaFoldDB" id="B6IMH6"/>
<keyword evidence="3" id="KW-1185">Reference proteome</keyword>
<dbReference type="Proteomes" id="UP000001591">
    <property type="component" value="Chromosome"/>
</dbReference>
<feature type="domain" description="bAvd-like" evidence="1">
    <location>
        <begin position="4"/>
        <end position="90"/>
    </location>
</feature>
<dbReference type="NCBIfam" id="NF033474">
    <property type="entry name" value="DivGenRetAVD"/>
    <property type="match status" value="1"/>
</dbReference>
<organism evidence="2 3">
    <name type="scientific">Rhodospirillum centenum (strain ATCC 51521 / SW)</name>
    <dbReference type="NCBI Taxonomy" id="414684"/>
    <lineage>
        <taxon>Bacteria</taxon>
        <taxon>Pseudomonadati</taxon>
        <taxon>Pseudomonadota</taxon>
        <taxon>Alphaproteobacteria</taxon>
        <taxon>Rhodospirillales</taxon>
        <taxon>Rhodospirillaceae</taxon>
        <taxon>Rhodospirillum</taxon>
    </lineage>
</organism>
<dbReference type="eggNOG" id="ENOG5032RM0">
    <property type="taxonomic scope" value="Bacteria"/>
</dbReference>
<evidence type="ECO:0000313" key="2">
    <source>
        <dbReference type="EMBL" id="ACI98555.1"/>
    </source>
</evidence>